<accession>J9EWF8</accession>
<protein>
    <submittedName>
        <fullName evidence="3">Uncharacterized protein</fullName>
    </submittedName>
</protein>
<proteinExistence type="predicted"/>
<feature type="signal peptide" evidence="2">
    <location>
        <begin position="1"/>
        <end position="18"/>
    </location>
</feature>
<feature type="region of interest" description="Disordered" evidence="1">
    <location>
        <begin position="47"/>
        <end position="73"/>
    </location>
</feature>
<reference evidence="4" key="1">
    <citation type="submission" date="2012-08" db="EMBL/GenBank/DDBJ databases">
        <title>The Genome Sequence of Wuchereria bancrofti.</title>
        <authorList>
            <person name="Nutman T.B."/>
            <person name="Fink D.L."/>
            <person name="Russ C."/>
            <person name="Young S."/>
            <person name="Zeng Q."/>
            <person name="Koehrsen M."/>
            <person name="Alvarado L."/>
            <person name="Berlin A."/>
            <person name="Chapman S.B."/>
            <person name="Chen Z."/>
            <person name="Freedman E."/>
            <person name="Gellesch M."/>
            <person name="Goldberg J."/>
            <person name="Griggs A."/>
            <person name="Gujja S."/>
            <person name="Heilman E.R."/>
            <person name="Heiman D."/>
            <person name="Hepburn T."/>
            <person name="Howarth C."/>
            <person name="Jen D."/>
            <person name="Larson L."/>
            <person name="Lewis B."/>
            <person name="Mehta T."/>
            <person name="Park D."/>
            <person name="Pearson M."/>
            <person name="Roberts A."/>
            <person name="Saif S."/>
            <person name="Shea T."/>
            <person name="Shenoy N."/>
            <person name="Sisk P."/>
            <person name="Stolte C."/>
            <person name="Sykes S."/>
            <person name="Walk T."/>
            <person name="White J."/>
            <person name="Yandava C."/>
            <person name="Haas B."/>
            <person name="Henn M.R."/>
            <person name="Nusbaum C."/>
            <person name="Birren B."/>
        </authorList>
    </citation>
    <scope>NUCLEOTIDE SEQUENCE [LARGE SCALE GENOMIC DNA]</scope>
    <source>
        <strain evidence="4">NA</strain>
    </source>
</reference>
<evidence type="ECO:0000256" key="1">
    <source>
        <dbReference type="SAM" id="MobiDB-lite"/>
    </source>
</evidence>
<feature type="chain" id="PRO_5003822744" evidence="2">
    <location>
        <begin position="19"/>
        <end position="73"/>
    </location>
</feature>
<evidence type="ECO:0000313" key="3">
    <source>
        <dbReference type="EMBL" id="EJW86951.1"/>
    </source>
</evidence>
<sequence length="73" mass="7949">MHALLPTILFGLIAIITGILTCILPETKECILPSSLDETVQTKYHSSKSPVCQEQSNLPTTSSSINQFDSQTN</sequence>
<dbReference type="Proteomes" id="UP000004810">
    <property type="component" value="Unassembled WGS sequence"/>
</dbReference>
<keyword evidence="2" id="KW-0732">Signal</keyword>
<gene>
    <name evidence="3" type="ORF">WUBG_02141</name>
</gene>
<name>J9EWF8_WUCBA</name>
<dbReference type="AlphaFoldDB" id="J9EWF8"/>
<comment type="caution">
    <text evidence="3">The sequence shown here is derived from an EMBL/GenBank/DDBJ whole genome shotgun (WGS) entry which is preliminary data.</text>
</comment>
<evidence type="ECO:0000256" key="2">
    <source>
        <dbReference type="SAM" id="SignalP"/>
    </source>
</evidence>
<dbReference type="EMBL" id="ADBV01000548">
    <property type="protein sequence ID" value="EJW86951.1"/>
    <property type="molecule type" value="Genomic_DNA"/>
</dbReference>
<organism evidence="3 4">
    <name type="scientific">Wuchereria bancrofti</name>
    <dbReference type="NCBI Taxonomy" id="6293"/>
    <lineage>
        <taxon>Eukaryota</taxon>
        <taxon>Metazoa</taxon>
        <taxon>Ecdysozoa</taxon>
        <taxon>Nematoda</taxon>
        <taxon>Chromadorea</taxon>
        <taxon>Rhabditida</taxon>
        <taxon>Spirurina</taxon>
        <taxon>Spiruromorpha</taxon>
        <taxon>Filarioidea</taxon>
        <taxon>Onchocercidae</taxon>
        <taxon>Wuchereria</taxon>
    </lineage>
</organism>
<evidence type="ECO:0000313" key="4">
    <source>
        <dbReference type="Proteomes" id="UP000004810"/>
    </source>
</evidence>